<proteinExistence type="inferred from homology"/>
<keyword evidence="5" id="KW-0378">Hydrolase</keyword>
<accession>A0A7E4UZ13</accession>
<dbReference type="PANTHER" id="PTHR11733">
    <property type="entry name" value="ZINC METALLOPROTEASE FAMILY M13 NEPRILYSIN-RELATED"/>
    <property type="match status" value="1"/>
</dbReference>
<dbReference type="Pfam" id="PF05649">
    <property type="entry name" value="Peptidase_M13_N"/>
    <property type="match status" value="2"/>
</dbReference>
<dbReference type="InterPro" id="IPR024079">
    <property type="entry name" value="MetalloPept_cat_dom_sf"/>
</dbReference>
<feature type="transmembrane region" description="Helical" evidence="9">
    <location>
        <begin position="7"/>
        <end position="31"/>
    </location>
</feature>
<feature type="domain" description="Peptidase M13 C-terminal" evidence="10">
    <location>
        <begin position="578"/>
        <end position="790"/>
    </location>
</feature>
<evidence type="ECO:0000259" key="10">
    <source>
        <dbReference type="Pfam" id="PF01431"/>
    </source>
</evidence>
<protein>
    <submittedName>
        <fullName evidence="13">Neprilysin</fullName>
    </submittedName>
</protein>
<reference evidence="12" key="1">
    <citation type="journal article" date="2013" name="Genetics">
        <title>The draft genome and transcriptome of Panagrellus redivivus are shaped by the harsh demands of a free-living lifestyle.</title>
        <authorList>
            <person name="Srinivasan J."/>
            <person name="Dillman A.R."/>
            <person name="Macchietto M.G."/>
            <person name="Heikkinen L."/>
            <person name="Lakso M."/>
            <person name="Fracchia K.M."/>
            <person name="Antoshechkin I."/>
            <person name="Mortazavi A."/>
            <person name="Wong G."/>
            <person name="Sternberg P.W."/>
        </authorList>
    </citation>
    <scope>NUCLEOTIDE SEQUENCE [LARGE SCALE GENOMIC DNA]</scope>
    <source>
        <strain evidence="12">MT8872</strain>
    </source>
</reference>
<dbReference type="Pfam" id="PF01431">
    <property type="entry name" value="Peptidase_M13"/>
    <property type="match status" value="2"/>
</dbReference>
<feature type="compositionally biased region" description="Basic residues" evidence="8">
    <location>
        <begin position="407"/>
        <end position="425"/>
    </location>
</feature>
<evidence type="ECO:0000313" key="13">
    <source>
        <dbReference type="WBParaSite" id="Pan_g14335.t1"/>
    </source>
</evidence>
<dbReference type="InterPro" id="IPR018497">
    <property type="entry name" value="Peptidase_M13_C"/>
</dbReference>
<evidence type="ECO:0000256" key="8">
    <source>
        <dbReference type="SAM" id="MobiDB-lite"/>
    </source>
</evidence>
<evidence type="ECO:0000256" key="5">
    <source>
        <dbReference type="ARBA" id="ARBA00022801"/>
    </source>
</evidence>
<dbReference type="GO" id="GO:0005886">
    <property type="term" value="C:plasma membrane"/>
    <property type="evidence" value="ECO:0007669"/>
    <property type="project" value="TreeGrafter"/>
</dbReference>
<evidence type="ECO:0000256" key="7">
    <source>
        <dbReference type="ARBA" id="ARBA00023049"/>
    </source>
</evidence>
<feature type="domain" description="Peptidase M13 C-terminal" evidence="10">
    <location>
        <begin position="1335"/>
        <end position="1547"/>
    </location>
</feature>
<comment type="similarity">
    <text evidence="2">Belongs to the peptidase M13 family.</text>
</comment>
<keyword evidence="9" id="KW-0472">Membrane</keyword>
<dbReference type="WBParaSite" id="Pan_g14335.t1">
    <property type="protein sequence ID" value="Pan_g14335.t1"/>
    <property type="gene ID" value="Pan_g14335"/>
</dbReference>
<dbReference type="PANTHER" id="PTHR11733:SF240">
    <property type="entry name" value="GH14155P-RELATED"/>
    <property type="match status" value="1"/>
</dbReference>
<evidence type="ECO:0000256" key="4">
    <source>
        <dbReference type="ARBA" id="ARBA00022723"/>
    </source>
</evidence>
<keyword evidence="12" id="KW-1185">Reference proteome</keyword>
<comment type="cofactor">
    <cofactor evidence="1">
        <name>Zn(2+)</name>
        <dbReference type="ChEBI" id="CHEBI:29105"/>
    </cofactor>
</comment>
<dbReference type="PRINTS" id="PR00786">
    <property type="entry name" value="NEPRILYSIN"/>
</dbReference>
<evidence type="ECO:0000256" key="6">
    <source>
        <dbReference type="ARBA" id="ARBA00022833"/>
    </source>
</evidence>
<dbReference type="GO" id="GO:0004222">
    <property type="term" value="F:metalloendopeptidase activity"/>
    <property type="evidence" value="ECO:0007669"/>
    <property type="project" value="InterPro"/>
</dbReference>
<feature type="region of interest" description="Disordered" evidence="8">
    <location>
        <begin position="403"/>
        <end position="425"/>
    </location>
</feature>
<feature type="domain" description="Peptidase M13 N-terminal" evidence="11">
    <location>
        <begin position="82"/>
        <end position="515"/>
    </location>
</feature>
<dbReference type="CDD" id="cd08662">
    <property type="entry name" value="M13"/>
    <property type="match status" value="2"/>
</dbReference>
<dbReference type="InterPro" id="IPR000718">
    <property type="entry name" value="Peptidase_M13"/>
</dbReference>
<keyword evidence="3" id="KW-0645">Protease</keyword>
<dbReference type="InterPro" id="IPR042089">
    <property type="entry name" value="Peptidase_M13_dom_2"/>
</dbReference>
<evidence type="ECO:0000256" key="3">
    <source>
        <dbReference type="ARBA" id="ARBA00022670"/>
    </source>
</evidence>
<evidence type="ECO:0000313" key="12">
    <source>
        <dbReference type="Proteomes" id="UP000492821"/>
    </source>
</evidence>
<keyword evidence="4" id="KW-0479">Metal-binding</keyword>
<dbReference type="InterPro" id="IPR008753">
    <property type="entry name" value="Peptidase_M13_N"/>
</dbReference>
<keyword evidence="9" id="KW-0812">Transmembrane</keyword>
<keyword evidence="9" id="KW-1133">Transmembrane helix</keyword>
<keyword evidence="7" id="KW-0482">Metalloprotease</keyword>
<keyword evidence="6" id="KW-0862">Zinc</keyword>
<dbReference type="GO" id="GO:0046872">
    <property type="term" value="F:metal ion binding"/>
    <property type="evidence" value="ECO:0007669"/>
    <property type="project" value="UniProtKB-KW"/>
</dbReference>
<dbReference type="SUPFAM" id="SSF55486">
    <property type="entry name" value="Metalloproteases ('zincins'), catalytic domain"/>
    <property type="match status" value="2"/>
</dbReference>
<sequence length="1554" mass="173408">MVASNKIGLVVGAVAIAAVLGVSIVTLVKVFNLNKDKNNSNSVPIANSSNLNNVYPAPVGSTQKYREAAQYFEQSINTSFNPCNDFYGYACGNFKTDIGFDVIDAQNAIKMANALAKNSDSDPRPLQLIKNLYQSCINKDTHEALNSTIVIDAVNGFMTATGIPFPLIDGTNTTDTPFPDAKTLAKYVGTLSGSFGVDTLFQTYVDTNWVDPKGHTPYILYFDQSSLTMPWTYYIGDTWTHFENSLYNSINTTFSAYADLVGVNLDSTTLGNAITDIVQFEYLLANSYMTDDKTRWQNARSYNPTTIAEFNAAYNNFDVNEYLTDYVVGASDEVKALVKKPSFYFSVFEPNFVSLVNTNLTHDVTVETLTNYLNFRLLYANQGFYISNDDIVQDELIEKGLREKERKRGKGRPAPRGIRPRHRRRSTDAAITPIQYVCVDATIETLQYANARIFIDALYPTPEARELVRSAVSQVVEGILIGMQSMIDQLWWMSASSKKGAYEKIQNLVRNIAYPDFVLDDGQLSDYYEKLGNFSATDNYYDILNEISAFNTIIALDVLLLTNGTNRKDWNGPPGIVNAWYQPELNSISFPAAILQQPFFDAGWPASVNYGAMGVVAGHELSHGFDSSGTQWDGFGELITWLDPGSQAHFDNMTACVINEYNGFCPLSNDYAPRCLNGQQTVGENVADNGGIHSAFRAYRNAINFNGLDPVLPGSLTSSFTHDQLFFLSFAQVWCEPTPRDSTIYRQILTDPHSPSKYRVFGTIQNFPAFKNAFNCPADSTYAPADHCNVWISEVNITDSTVAPNQVNVANPDAVKPDAPQLYTSYSQAEAFLRASINFSVDPCENFWQYACGAYQGPVSFTVFRNLNYKNMATALENLNNGADNSNMLQSEAIKKTLIFYNTCKKELPTLANDTLDGSAVNDVIEDFKNATGIAFNWFDGADAVKTINSTQLAQALAYLSVNFATDTLLTPFVDVRPNNDFKTKFPKGFVLYIDQNTVTYSKSYYQEGAWNITEPDLSSKITTLLQTYAAQRGENVTDLSAINKILTLEQQLANVPYSADDTSRRNYVRWTNNTKSVKEANGDAKLNFIDWNTYVSSLAKFTGVDFATDVDNYNIMIAEYEAISKLPDLLKDSDLIAKYLYYRLLASQSSYINVAKTVEEYESIVTEDLQIGRKLKRKDPFKPIVSVNDNDIECARQTLEYLQYANARFFTEFLYPTADARTSIDLETRKVINAIKSSMHNMLEDLSWISADKGTLAGARSKISDLQINVAFPSFVLDNKQLDAYHAKLDISETDNYVTLIKKLTVFNSYQNFVNLTSDTPDRSNFLGPPGTVNAWYQPELNSITIPEGILQQPYFDPQWPASMKFGAIGLVVGHEITHGFDDEGVQWNGVGQLVGWMSDSASESFQNMTKCVVDEYDGFCPLNASFAPNCLNGQNTLGENTADNGGIHSAYNAYQKWVALNGPDPQLPGRVYSQFSHDQLFFLSFAQVWCQPRPKDETIYTQILVDPHSPSEYRVFGTVQNFPAFRRAFNCPVGSAYAPQDHCNVWVPSKTN</sequence>
<evidence type="ECO:0000256" key="9">
    <source>
        <dbReference type="SAM" id="Phobius"/>
    </source>
</evidence>
<organism evidence="12 13">
    <name type="scientific">Panagrellus redivivus</name>
    <name type="common">Microworm</name>
    <dbReference type="NCBI Taxonomy" id="6233"/>
    <lineage>
        <taxon>Eukaryota</taxon>
        <taxon>Metazoa</taxon>
        <taxon>Ecdysozoa</taxon>
        <taxon>Nematoda</taxon>
        <taxon>Chromadorea</taxon>
        <taxon>Rhabditida</taxon>
        <taxon>Tylenchina</taxon>
        <taxon>Panagrolaimomorpha</taxon>
        <taxon>Panagrolaimoidea</taxon>
        <taxon>Panagrolaimidae</taxon>
        <taxon>Panagrellus</taxon>
    </lineage>
</organism>
<dbReference type="Gene3D" id="1.10.1380.10">
    <property type="entry name" value="Neutral endopeptidase , domain2"/>
    <property type="match status" value="2"/>
</dbReference>
<dbReference type="Gene3D" id="3.40.390.10">
    <property type="entry name" value="Collagenase (Catalytic Domain)"/>
    <property type="match status" value="2"/>
</dbReference>
<dbReference type="PROSITE" id="PS51885">
    <property type="entry name" value="NEPRILYSIN"/>
    <property type="match status" value="2"/>
</dbReference>
<dbReference type="GO" id="GO:0016485">
    <property type="term" value="P:protein processing"/>
    <property type="evidence" value="ECO:0007669"/>
    <property type="project" value="TreeGrafter"/>
</dbReference>
<evidence type="ECO:0000256" key="2">
    <source>
        <dbReference type="ARBA" id="ARBA00007357"/>
    </source>
</evidence>
<feature type="domain" description="Peptidase M13 N-terminal" evidence="11">
    <location>
        <begin position="843"/>
        <end position="1274"/>
    </location>
</feature>
<name>A0A7E4UZ13_PANRE</name>
<evidence type="ECO:0000256" key="1">
    <source>
        <dbReference type="ARBA" id="ARBA00001947"/>
    </source>
</evidence>
<evidence type="ECO:0000259" key="11">
    <source>
        <dbReference type="Pfam" id="PF05649"/>
    </source>
</evidence>
<dbReference type="Proteomes" id="UP000492821">
    <property type="component" value="Unassembled WGS sequence"/>
</dbReference>
<reference evidence="13" key="2">
    <citation type="submission" date="2020-10" db="UniProtKB">
        <authorList>
            <consortium name="WormBaseParasite"/>
        </authorList>
    </citation>
    <scope>IDENTIFICATION</scope>
</reference>